<comment type="caution">
    <text evidence="2">The sequence shown here is derived from an EMBL/GenBank/DDBJ whole genome shotgun (WGS) entry which is preliminary data.</text>
</comment>
<dbReference type="RefSeq" id="WP_189989641.1">
    <property type="nucleotide sequence ID" value="NZ_BNCB01000001.1"/>
</dbReference>
<evidence type="ECO:0000256" key="1">
    <source>
        <dbReference type="SAM" id="MobiDB-lite"/>
    </source>
</evidence>
<organism evidence="2 3">
    <name type="scientific">Streptomyces rubradiris</name>
    <name type="common">Streptomyces achromogenes subsp. rubradiris</name>
    <dbReference type="NCBI Taxonomy" id="285531"/>
    <lineage>
        <taxon>Bacteria</taxon>
        <taxon>Bacillati</taxon>
        <taxon>Actinomycetota</taxon>
        <taxon>Actinomycetes</taxon>
        <taxon>Kitasatosporales</taxon>
        <taxon>Streptomycetaceae</taxon>
        <taxon>Streptomyces</taxon>
    </lineage>
</organism>
<proteinExistence type="predicted"/>
<name>A0ABQ3RD88_STRRR</name>
<accession>A0ABQ3RD88</accession>
<protein>
    <submittedName>
        <fullName evidence="2">Uncharacterized protein</fullName>
    </submittedName>
</protein>
<feature type="region of interest" description="Disordered" evidence="1">
    <location>
        <begin position="179"/>
        <end position="200"/>
    </location>
</feature>
<evidence type="ECO:0000313" key="3">
    <source>
        <dbReference type="Proteomes" id="UP000646738"/>
    </source>
</evidence>
<gene>
    <name evidence="2" type="ORF">Srubr_36580</name>
</gene>
<evidence type="ECO:0000313" key="2">
    <source>
        <dbReference type="EMBL" id="GHI53812.1"/>
    </source>
</evidence>
<keyword evidence="3" id="KW-1185">Reference proteome</keyword>
<sequence>MDARAPVRRFLLDRTTAPWHSVEHQREAGHLVTDRGTARWLTPARPRSTRGTVGAVHTPLPGDRVEASRSVADPAVLRERYTAVNSADEPLAVTGLGVRTPVADRYRDARASLEGAVHAHLFTGGTWAWALAQPMSGEGRCLGLIVREGAVRANSVEPRNQASHSRVRGHLALHVTDHARNPDAFGGQPVRVWRPGNPPR</sequence>
<dbReference type="EMBL" id="BNEA01000015">
    <property type="protein sequence ID" value="GHI53812.1"/>
    <property type="molecule type" value="Genomic_DNA"/>
</dbReference>
<reference evidence="3" key="1">
    <citation type="submission" date="2023-07" db="EMBL/GenBank/DDBJ databases">
        <title>Whole genome shotgun sequence of Streptomyces achromogenes subsp. rubradiris NBRC 14000.</title>
        <authorList>
            <person name="Komaki H."/>
            <person name="Tamura T."/>
        </authorList>
    </citation>
    <scope>NUCLEOTIDE SEQUENCE [LARGE SCALE GENOMIC DNA]</scope>
    <source>
        <strain evidence="3">NBRC 14000</strain>
    </source>
</reference>
<dbReference type="Proteomes" id="UP000646738">
    <property type="component" value="Unassembled WGS sequence"/>
</dbReference>